<dbReference type="PANTHER" id="PTHR31958">
    <property type="entry name" value="COILED-COIL DOMAIN-CONTAINING PROTEIN 127"/>
    <property type="match status" value="1"/>
</dbReference>
<organism evidence="3 4">
    <name type="scientific">Onychostoma macrolepis</name>
    <dbReference type="NCBI Taxonomy" id="369639"/>
    <lineage>
        <taxon>Eukaryota</taxon>
        <taxon>Metazoa</taxon>
        <taxon>Chordata</taxon>
        <taxon>Craniata</taxon>
        <taxon>Vertebrata</taxon>
        <taxon>Euteleostomi</taxon>
        <taxon>Actinopterygii</taxon>
        <taxon>Neopterygii</taxon>
        <taxon>Teleostei</taxon>
        <taxon>Ostariophysi</taxon>
        <taxon>Cypriniformes</taxon>
        <taxon>Cyprinidae</taxon>
        <taxon>Acrossocheilinae</taxon>
        <taxon>Onychostoma</taxon>
    </lineage>
</organism>
<evidence type="ECO:0000313" key="3">
    <source>
        <dbReference type="EMBL" id="KAF4100829.1"/>
    </source>
</evidence>
<keyword evidence="1" id="KW-0175">Coiled coil</keyword>
<dbReference type="EMBL" id="JAAMOB010000019">
    <property type="protein sequence ID" value="KAF4100829.1"/>
    <property type="molecule type" value="Genomic_DNA"/>
</dbReference>
<feature type="coiled-coil region" evidence="1">
    <location>
        <begin position="314"/>
        <end position="356"/>
    </location>
</feature>
<keyword evidence="4" id="KW-1185">Reference proteome</keyword>
<name>A0A7J6C0N4_9TELE</name>
<reference evidence="3 4" key="1">
    <citation type="submission" date="2020-04" db="EMBL/GenBank/DDBJ databases">
        <title>Chromosome-level genome assembly of a cyprinid fish Onychostoma macrolepis by integration of Nanopore Sequencing, Bionano and Hi-C technology.</title>
        <authorList>
            <person name="Wang D."/>
        </authorList>
    </citation>
    <scope>NUCLEOTIDE SEQUENCE [LARGE SCALE GENOMIC DNA]</scope>
    <source>
        <strain evidence="3">SWU-2019</strain>
        <tissue evidence="3">Muscle</tissue>
    </source>
</reference>
<feature type="coiled-coil region" evidence="1">
    <location>
        <begin position="45"/>
        <end position="130"/>
    </location>
</feature>
<dbReference type="AlphaFoldDB" id="A0A7J6C0N4"/>
<dbReference type="PANTHER" id="PTHR31958:SF2">
    <property type="entry name" value="COILED-COIL DOMAIN-CONTAINING PROTEIN 127"/>
    <property type="match status" value="1"/>
</dbReference>
<proteinExistence type="predicted"/>
<comment type="caution">
    <text evidence="3">The sequence shown here is derived from an EMBL/GenBank/DDBJ whole genome shotgun (WGS) entry which is preliminary data.</text>
</comment>
<protein>
    <recommendedName>
        <fullName evidence="5">Coiled-coil domain-containing protein 127</fullName>
    </recommendedName>
</protein>
<sequence length="465" mass="54828">MNNLNDPQDWNIRPERQGDGGDSSKWNYALLVPMLGLAAFRWIWSKESQKEIEEAKVKYEKTIKTIQKDLDVKYRQTVSENSRETAQLELDLEKEKQRAHGYRQALASQSRQLKEERRGMRLEREALENERSRLRYTGPGGALFHGALEKEKEREWRASLALKDIEYRLMERQRAFCSILVSRARRVEMEKDLLVSTAKEPLLAHLEMEDGLRDIFKNDCSCAEYLNTDERRNGSLMWLYLRYWKQQLTLQTHQRAEAAVHMNTMNDRQDWGRGDGGGNSKLNYALIGSMLGIAALRLIRLKFRTKEIIIKETKIKINTQNQELEKKCDSMRLEIKNEISREFQKALEKEKEQEQSTSEALNVVEKMLIDRQWDFCSFLVRRVKVQELEKDLLVHTAKQELEHLKMDKGLRDIFKNDKTCANFLNTDKHRNGSLMWLYLKYWRLQLALQTHQKAEAAILNSQTKE</sequence>
<evidence type="ECO:0000256" key="1">
    <source>
        <dbReference type="SAM" id="Coils"/>
    </source>
</evidence>
<dbReference type="InterPro" id="IPR034607">
    <property type="entry name" value="CCDC127"/>
</dbReference>
<gene>
    <name evidence="3" type="ORF">G5714_019025</name>
</gene>
<dbReference type="Proteomes" id="UP000579812">
    <property type="component" value="Unassembled WGS sequence"/>
</dbReference>
<evidence type="ECO:0000256" key="2">
    <source>
        <dbReference type="SAM" id="MobiDB-lite"/>
    </source>
</evidence>
<evidence type="ECO:0000313" key="4">
    <source>
        <dbReference type="Proteomes" id="UP000579812"/>
    </source>
</evidence>
<feature type="region of interest" description="Disordered" evidence="2">
    <location>
        <begin position="1"/>
        <end position="21"/>
    </location>
</feature>
<accession>A0A7J6C0N4</accession>
<evidence type="ECO:0008006" key="5">
    <source>
        <dbReference type="Google" id="ProtNLM"/>
    </source>
</evidence>